<accession>A0A3L6SMJ5</accession>
<keyword evidence="3" id="KW-1185">Reference proteome</keyword>
<comment type="caution">
    <text evidence="2">The sequence shown here is derived from an EMBL/GenBank/DDBJ whole genome shotgun (WGS) entry which is preliminary data.</text>
</comment>
<sequence length="169" mass="17906">MGCGASTVDGAEPRRRGWARARALGHSEASTTGLPVQGQQGQESAGRRRGSKVAPEPTPGPGSPSFRYYCQRTAAVDKIVAEADNSDYSVSVVRATTRQASNRDEVAVTIAHESSQVSEHEEGVRWLRFRGLSMVTSAWGNLFSRHTSKPSPPPAAESHDPPPAAAAAV</sequence>
<dbReference type="AlphaFoldDB" id="A0A3L6SMJ5"/>
<organism evidence="2 3">
    <name type="scientific">Panicum miliaceum</name>
    <name type="common">Proso millet</name>
    <name type="synonym">Broomcorn millet</name>
    <dbReference type="NCBI Taxonomy" id="4540"/>
    <lineage>
        <taxon>Eukaryota</taxon>
        <taxon>Viridiplantae</taxon>
        <taxon>Streptophyta</taxon>
        <taxon>Embryophyta</taxon>
        <taxon>Tracheophyta</taxon>
        <taxon>Spermatophyta</taxon>
        <taxon>Magnoliopsida</taxon>
        <taxon>Liliopsida</taxon>
        <taxon>Poales</taxon>
        <taxon>Poaceae</taxon>
        <taxon>PACMAD clade</taxon>
        <taxon>Panicoideae</taxon>
        <taxon>Panicodae</taxon>
        <taxon>Paniceae</taxon>
        <taxon>Panicinae</taxon>
        <taxon>Panicum</taxon>
        <taxon>Panicum sect. Panicum</taxon>
    </lineage>
</organism>
<feature type="region of interest" description="Disordered" evidence="1">
    <location>
        <begin position="1"/>
        <end position="67"/>
    </location>
</feature>
<feature type="compositionally biased region" description="Polar residues" evidence="1">
    <location>
        <begin position="28"/>
        <end position="43"/>
    </location>
</feature>
<evidence type="ECO:0000313" key="3">
    <source>
        <dbReference type="Proteomes" id="UP000275267"/>
    </source>
</evidence>
<evidence type="ECO:0000256" key="1">
    <source>
        <dbReference type="SAM" id="MobiDB-lite"/>
    </source>
</evidence>
<gene>
    <name evidence="2" type="ORF">C2845_PM07G33370</name>
</gene>
<proteinExistence type="predicted"/>
<dbReference type="Proteomes" id="UP000275267">
    <property type="component" value="Unassembled WGS sequence"/>
</dbReference>
<evidence type="ECO:0000313" key="2">
    <source>
        <dbReference type="EMBL" id="RLN23859.1"/>
    </source>
</evidence>
<reference evidence="3" key="1">
    <citation type="journal article" date="2019" name="Nat. Commun.">
        <title>The genome of broomcorn millet.</title>
        <authorList>
            <person name="Zou C."/>
            <person name="Miki D."/>
            <person name="Li D."/>
            <person name="Tang Q."/>
            <person name="Xiao L."/>
            <person name="Rajput S."/>
            <person name="Deng P."/>
            <person name="Jia W."/>
            <person name="Huang R."/>
            <person name="Zhang M."/>
            <person name="Sun Y."/>
            <person name="Hu J."/>
            <person name="Fu X."/>
            <person name="Schnable P.S."/>
            <person name="Li F."/>
            <person name="Zhang H."/>
            <person name="Feng B."/>
            <person name="Zhu X."/>
            <person name="Liu R."/>
            <person name="Schnable J.C."/>
            <person name="Zhu J.-K."/>
            <person name="Zhang H."/>
        </authorList>
    </citation>
    <scope>NUCLEOTIDE SEQUENCE [LARGE SCALE GENOMIC DNA]</scope>
</reference>
<protein>
    <submittedName>
        <fullName evidence="2">Uncharacterized protein</fullName>
    </submittedName>
</protein>
<dbReference type="OrthoDB" id="688058at2759"/>
<dbReference type="EMBL" id="PQIB02000004">
    <property type="protein sequence ID" value="RLN23859.1"/>
    <property type="molecule type" value="Genomic_DNA"/>
</dbReference>
<name>A0A3L6SMJ5_PANMI</name>
<feature type="region of interest" description="Disordered" evidence="1">
    <location>
        <begin position="143"/>
        <end position="169"/>
    </location>
</feature>